<dbReference type="InterPro" id="IPR051158">
    <property type="entry name" value="Metallophosphoesterase_sf"/>
</dbReference>
<dbReference type="Gene3D" id="3.60.21.10">
    <property type="match status" value="1"/>
</dbReference>
<dbReference type="EMBL" id="WKKF01000004">
    <property type="protein sequence ID" value="MRX55340.1"/>
    <property type="molecule type" value="Genomic_DNA"/>
</dbReference>
<organism evidence="4 5">
    <name type="scientific">Metabacillus idriensis</name>
    <dbReference type="NCBI Taxonomy" id="324768"/>
    <lineage>
        <taxon>Bacteria</taxon>
        <taxon>Bacillati</taxon>
        <taxon>Bacillota</taxon>
        <taxon>Bacilli</taxon>
        <taxon>Bacillales</taxon>
        <taxon>Bacillaceae</taxon>
        <taxon>Metabacillus</taxon>
    </lineage>
</organism>
<dbReference type="AlphaFoldDB" id="A0A6I2MAS7"/>
<keyword evidence="2" id="KW-0378">Hydrolase</keyword>
<evidence type="ECO:0000256" key="1">
    <source>
        <dbReference type="ARBA" id="ARBA00022723"/>
    </source>
</evidence>
<reference evidence="4 5" key="1">
    <citation type="submission" date="2019-11" db="EMBL/GenBank/DDBJ databases">
        <title>Bacillus idriensis genome.</title>
        <authorList>
            <person name="Konopka E.N."/>
            <person name="Newman J.D."/>
        </authorList>
    </citation>
    <scope>NUCLEOTIDE SEQUENCE [LARGE SCALE GENOMIC DNA]</scope>
    <source>
        <strain evidence="4 5">DSM 19097</strain>
    </source>
</reference>
<dbReference type="GO" id="GO:0046872">
    <property type="term" value="F:metal ion binding"/>
    <property type="evidence" value="ECO:0007669"/>
    <property type="project" value="UniProtKB-KW"/>
</dbReference>
<proteinExistence type="predicted"/>
<protein>
    <submittedName>
        <fullName evidence="4">Metallophosphoesterase</fullName>
    </submittedName>
</protein>
<dbReference type="GO" id="GO:0008758">
    <property type="term" value="F:UDP-2,3-diacylglucosamine hydrolase activity"/>
    <property type="evidence" value="ECO:0007669"/>
    <property type="project" value="TreeGrafter"/>
</dbReference>
<dbReference type="Pfam" id="PF00149">
    <property type="entry name" value="Metallophos"/>
    <property type="match status" value="1"/>
</dbReference>
<keyword evidence="5" id="KW-1185">Reference proteome</keyword>
<comment type="caution">
    <text evidence="4">The sequence shown here is derived from an EMBL/GenBank/DDBJ whole genome shotgun (WGS) entry which is preliminary data.</text>
</comment>
<dbReference type="RefSeq" id="WP_070876528.1">
    <property type="nucleotide sequence ID" value="NZ_CAJFZX010000001.1"/>
</dbReference>
<accession>A0A6I2MAS7</accession>
<dbReference type="InterPro" id="IPR004843">
    <property type="entry name" value="Calcineurin-like_PHP"/>
</dbReference>
<dbReference type="GO" id="GO:0016020">
    <property type="term" value="C:membrane"/>
    <property type="evidence" value="ECO:0007669"/>
    <property type="project" value="GOC"/>
</dbReference>
<evidence type="ECO:0000256" key="2">
    <source>
        <dbReference type="ARBA" id="ARBA00022801"/>
    </source>
</evidence>
<dbReference type="SUPFAM" id="SSF56300">
    <property type="entry name" value="Metallo-dependent phosphatases"/>
    <property type="match status" value="1"/>
</dbReference>
<keyword evidence="1" id="KW-0479">Metal-binding</keyword>
<dbReference type="GO" id="GO:0009245">
    <property type="term" value="P:lipid A biosynthetic process"/>
    <property type="evidence" value="ECO:0007669"/>
    <property type="project" value="TreeGrafter"/>
</dbReference>
<dbReference type="PANTHER" id="PTHR31302">
    <property type="entry name" value="TRANSMEMBRANE PROTEIN WITH METALLOPHOSPHOESTERASE DOMAIN-RELATED"/>
    <property type="match status" value="1"/>
</dbReference>
<evidence type="ECO:0000313" key="4">
    <source>
        <dbReference type="EMBL" id="MRX55340.1"/>
    </source>
</evidence>
<evidence type="ECO:0000259" key="3">
    <source>
        <dbReference type="Pfam" id="PF00149"/>
    </source>
</evidence>
<dbReference type="Proteomes" id="UP000441585">
    <property type="component" value="Unassembled WGS sequence"/>
</dbReference>
<dbReference type="PANTHER" id="PTHR31302:SF31">
    <property type="entry name" value="PHOSPHODIESTERASE YAEI"/>
    <property type="match status" value="1"/>
</dbReference>
<feature type="domain" description="Calcineurin-like phosphoesterase" evidence="3">
    <location>
        <begin position="40"/>
        <end position="194"/>
    </location>
</feature>
<name>A0A6I2MAS7_9BACI</name>
<evidence type="ECO:0000313" key="5">
    <source>
        <dbReference type="Proteomes" id="UP000441585"/>
    </source>
</evidence>
<sequence length="255" mass="29480">MMWILIGVMLIFVASHLLFVFPTWWVKIVRVDTPLGLNKTILQLSDFHVEKIRISPKRLKKLIMKEKIDYIFLTGDYLDEAWALPKLAAYLDVLKESSIPVFAVLGNHDYRLPDISSLKQLFETYQISLLENEAVSLDGFFLLGIDSYRRGWNRVTEKIMAQRHNEPLIVLCHDPNCFEYITAKYELALAGHFHGKQINIPFLFKLKPMGPFAEKGIFTGKHQLAAGELYISNGLGQTRWNIRFLVRSEMTIHNV</sequence>
<gene>
    <name evidence="4" type="ORF">GJU41_15360</name>
</gene>
<dbReference type="InterPro" id="IPR029052">
    <property type="entry name" value="Metallo-depent_PP-like"/>
</dbReference>